<evidence type="ECO:0008006" key="5">
    <source>
        <dbReference type="Google" id="ProtNLM"/>
    </source>
</evidence>
<dbReference type="AlphaFoldDB" id="A0A0A8URZ1"/>
<reference evidence="4" key="1">
    <citation type="submission" date="2014-09" db="EMBL/GenBank/DDBJ databases">
        <authorList>
            <person name="Gomez-Valero L."/>
        </authorList>
    </citation>
    <scope>NUCLEOTIDE SEQUENCE [LARGE SCALE GENOMIC DNA]</scope>
    <source>
        <strain evidence="4">ATCC35250</strain>
    </source>
</reference>
<evidence type="ECO:0000313" key="4">
    <source>
        <dbReference type="Proteomes" id="UP000032803"/>
    </source>
</evidence>
<feature type="region of interest" description="Disordered" evidence="1">
    <location>
        <begin position="117"/>
        <end position="137"/>
    </location>
</feature>
<keyword evidence="2" id="KW-0472">Membrane</keyword>
<keyword evidence="2" id="KW-0812">Transmembrane</keyword>
<evidence type="ECO:0000256" key="2">
    <source>
        <dbReference type="SAM" id="Phobius"/>
    </source>
</evidence>
<protein>
    <recommendedName>
        <fullName evidence="5">Transmembrane protein</fullName>
    </recommendedName>
</protein>
<proteinExistence type="predicted"/>
<evidence type="ECO:0000313" key="3">
    <source>
        <dbReference type="EMBL" id="CEK11503.1"/>
    </source>
</evidence>
<gene>
    <name evidence="3" type="ORF">LHA_2492</name>
</gene>
<dbReference type="STRING" id="449.LHA_2492"/>
<dbReference type="Proteomes" id="UP000032803">
    <property type="component" value="Chromosome I"/>
</dbReference>
<sequence>MLGITLLTLIGIGVGLALTATGFLAPLGVGVLGLSVGAAVGFGTGLAVGGATFGVKIAYDERQYRASNTVNETDFEDALRPSPSVENLIGRVEESQQQLDKGIACANAELLRVYKKSHDKTEENEDILSSGFGKKGK</sequence>
<dbReference type="HOGENOM" id="CLU_1862685_0_0_6"/>
<evidence type="ECO:0000256" key="1">
    <source>
        <dbReference type="SAM" id="MobiDB-lite"/>
    </source>
</evidence>
<dbReference type="EMBL" id="LN681225">
    <property type="protein sequence ID" value="CEK11503.1"/>
    <property type="molecule type" value="Genomic_DNA"/>
</dbReference>
<keyword evidence="2" id="KW-1133">Transmembrane helix</keyword>
<accession>A0A0A8URZ1</accession>
<keyword evidence="4" id="KW-1185">Reference proteome</keyword>
<dbReference type="KEGG" id="lha:LHA_2492"/>
<organism evidence="3 4">
    <name type="scientific">Legionella hackeliae</name>
    <dbReference type="NCBI Taxonomy" id="449"/>
    <lineage>
        <taxon>Bacteria</taxon>
        <taxon>Pseudomonadati</taxon>
        <taxon>Pseudomonadota</taxon>
        <taxon>Gammaproteobacteria</taxon>
        <taxon>Legionellales</taxon>
        <taxon>Legionellaceae</taxon>
        <taxon>Legionella</taxon>
    </lineage>
</organism>
<name>A0A0A8URZ1_LEGHA</name>
<feature type="transmembrane region" description="Helical" evidence="2">
    <location>
        <begin position="27"/>
        <end position="55"/>
    </location>
</feature>